<evidence type="ECO:0000256" key="3">
    <source>
        <dbReference type="ARBA" id="ARBA00013368"/>
    </source>
</evidence>
<dbReference type="GO" id="GO:0016887">
    <property type="term" value="F:ATP hydrolysis activity"/>
    <property type="evidence" value="ECO:0007669"/>
    <property type="project" value="InterPro"/>
</dbReference>
<feature type="coiled-coil region" evidence="4">
    <location>
        <begin position="534"/>
        <end position="607"/>
    </location>
</feature>
<keyword evidence="7" id="KW-1185">Reference proteome</keyword>
<dbReference type="OrthoDB" id="9795626at2"/>
<evidence type="ECO:0000259" key="5">
    <source>
        <dbReference type="Pfam" id="PF13476"/>
    </source>
</evidence>
<dbReference type="SUPFAM" id="SSF52540">
    <property type="entry name" value="P-loop containing nucleoside triphosphate hydrolases"/>
    <property type="match status" value="1"/>
</dbReference>
<dbReference type="Pfam" id="PF13558">
    <property type="entry name" value="SbcC_Walker_B"/>
    <property type="match status" value="1"/>
</dbReference>
<dbReference type="PANTHER" id="PTHR32114:SF2">
    <property type="entry name" value="ABC TRANSPORTER ABCH.3"/>
    <property type="match status" value="1"/>
</dbReference>
<dbReference type="AlphaFoldDB" id="A0A1H0Z3T8"/>
<keyword evidence="6" id="KW-0540">Nuclease</keyword>
<dbReference type="GO" id="GO:0006302">
    <property type="term" value="P:double-strand break repair"/>
    <property type="evidence" value="ECO:0007669"/>
    <property type="project" value="InterPro"/>
</dbReference>
<accession>A0A1H0Z3T8</accession>
<dbReference type="GO" id="GO:0004527">
    <property type="term" value="F:exonuclease activity"/>
    <property type="evidence" value="ECO:0007669"/>
    <property type="project" value="UniProtKB-KW"/>
</dbReference>
<comment type="subunit">
    <text evidence="2">Heterodimer of SbcC and SbcD.</text>
</comment>
<feature type="coiled-coil region" evidence="4">
    <location>
        <begin position="665"/>
        <end position="731"/>
    </location>
</feature>
<feature type="domain" description="Rad50/SbcC-type AAA" evidence="5">
    <location>
        <begin position="5"/>
        <end position="206"/>
    </location>
</feature>
<reference evidence="7" key="1">
    <citation type="submission" date="2016-10" db="EMBL/GenBank/DDBJ databases">
        <authorList>
            <person name="Varghese N."/>
            <person name="Submissions S."/>
        </authorList>
    </citation>
    <scope>NUCLEOTIDE SEQUENCE [LARGE SCALE GENOMIC DNA]</scope>
    <source>
        <strain evidence="7">MPL-11</strain>
    </source>
</reference>
<evidence type="ECO:0000313" key="6">
    <source>
        <dbReference type="EMBL" id="SDQ21970.1"/>
    </source>
</evidence>
<protein>
    <recommendedName>
        <fullName evidence="3">Nuclease SbcCD subunit C</fullName>
    </recommendedName>
</protein>
<dbReference type="Pfam" id="PF13476">
    <property type="entry name" value="AAA_23"/>
    <property type="match status" value="1"/>
</dbReference>
<dbReference type="EMBL" id="FNJW01000008">
    <property type="protein sequence ID" value="SDQ21970.1"/>
    <property type="molecule type" value="Genomic_DNA"/>
</dbReference>
<evidence type="ECO:0000256" key="2">
    <source>
        <dbReference type="ARBA" id="ARBA00011322"/>
    </source>
</evidence>
<dbReference type="PANTHER" id="PTHR32114">
    <property type="entry name" value="ABC TRANSPORTER ABCH.3"/>
    <property type="match status" value="1"/>
</dbReference>
<comment type="similarity">
    <text evidence="1">Belongs to the SMC family. SbcC subfamily.</text>
</comment>
<evidence type="ECO:0000256" key="1">
    <source>
        <dbReference type="ARBA" id="ARBA00006930"/>
    </source>
</evidence>
<keyword evidence="6" id="KW-0378">Hydrolase</keyword>
<sequence length="1019" mass="117548">MRPLKLVMNAFGPYKEKVVIDFTQIHQQTLFLVSGPTGAGKTTLFDAIAYALYDDASGTSRGKDSFKSQFATDEVLCFVELEFELAGKKYFIKRSPVQKGPGKNGKLKNWSSEVEFHHDGTVTTKINEANKEIQELLSLSYEQFKQIVMLPQGEFKKMLESNSADKEKIFRNIFQTDNIKEFQSILKEKASELKQEINQSESTLQQFVGMIPEHSNDILNEAVAYFDIPTIIKELGHVVESYQKKIGVIEKELATLDEKYHRNQRKIELLTVVDSLEKEKNLLDDSKEIIETKRVNLALTKKAEDCLEVKRQLEKIVNEKEGIEKEEYEEQQKLIETVAQINETGKNDMALQIAYQQLPNQREALIQLKEQEKLLSEQAAKYGRQADLKKENEQHLQAIQLLKSQADTVEEQLKKQELELKEIQQAKIDMLEKQREASHLQQRQYETKKHQESLIELSVFLEKQAVKANEFRETENQYTQIERHYQEQRLIYNRNIAGVLANDLEEDKACPVCGSLDHPAPATVSSDTISKEMLEELEIQKNEASMKFDRISIELQGLNKAIHSSEENLAIRKNDVQEELNKIEHQVSDENKQQQQLTTELADLQNRVNTEGEIEKNKQEKVLQIKEKEATSQKLHSLVQYNKKRIDELTIEIELLNETVTETDLSVLHKQIEEKTNEITQIESDYIEAQEKKIQLEKMLTQYQTSTKSLVKQVQNLLERESEMEEKFKQRLALNHLEDTFESYLVNQETKQQWGEEIESFDKKKWTNQTNIKEQKRLLEKEGATQSCEVYTLDNQEIERESRLLKEQQHEQIGTNKTVQSILSQIQLNHHAKKDQQEEYLMYKELSEMANGSKETDYISFERYVLGIYFEEIIEAANTRFTQMTTNRYSLIRNKEKTKGAGPKGLDLDVFDNYTGMKRSVKTLSGGESFKASLALALGLSDVIQNHSGGVSVDTLFIDEGFGTLDVDSLDSAIETLFELNQRGRLVGIISHVEELKTRIPVHIEVTKSSRGSHATIKI</sequence>
<dbReference type="Proteomes" id="UP000199481">
    <property type="component" value="Unassembled WGS sequence"/>
</dbReference>
<organism evidence="6 7">
    <name type="scientific">Carnobacterium viridans</name>
    <dbReference type="NCBI Taxonomy" id="174587"/>
    <lineage>
        <taxon>Bacteria</taxon>
        <taxon>Bacillati</taxon>
        <taxon>Bacillota</taxon>
        <taxon>Bacilli</taxon>
        <taxon>Lactobacillales</taxon>
        <taxon>Carnobacteriaceae</taxon>
        <taxon>Carnobacterium</taxon>
    </lineage>
</organism>
<evidence type="ECO:0000313" key="7">
    <source>
        <dbReference type="Proteomes" id="UP000199481"/>
    </source>
</evidence>
<dbReference type="RefSeq" id="WP_035020182.1">
    <property type="nucleotide sequence ID" value="NZ_FNJW01000008.1"/>
</dbReference>
<dbReference type="InterPro" id="IPR027417">
    <property type="entry name" value="P-loop_NTPase"/>
</dbReference>
<evidence type="ECO:0000256" key="4">
    <source>
        <dbReference type="SAM" id="Coils"/>
    </source>
</evidence>
<gene>
    <name evidence="6" type="ORF">SAMN04487752_1301</name>
</gene>
<keyword evidence="4" id="KW-0175">Coiled coil</keyword>
<feature type="coiled-coil region" evidence="4">
    <location>
        <begin position="239"/>
        <end position="326"/>
    </location>
</feature>
<feature type="coiled-coil region" evidence="4">
    <location>
        <begin position="385"/>
        <end position="443"/>
    </location>
</feature>
<dbReference type="Gene3D" id="3.40.50.300">
    <property type="entry name" value="P-loop containing nucleotide triphosphate hydrolases"/>
    <property type="match status" value="2"/>
</dbReference>
<name>A0A1H0Z3T8_9LACT</name>
<proteinExistence type="inferred from homology"/>
<keyword evidence="6" id="KW-0269">Exonuclease</keyword>
<dbReference type="InterPro" id="IPR038729">
    <property type="entry name" value="Rad50/SbcC_AAA"/>
</dbReference>